<dbReference type="OrthoDB" id="8117402at2759"/>
<feature type="compositionally biased region" description="Polar residues" evidence="1">
    <location>
        <begin position="110"/>
        <end position="136"/>
    </location>
</feature>
<dbReference type="GeneID" id="101738253"/>
<dbReference type="InterPro" id="IPR013087">
    <property type="entry name" value="Znf_C2H2_type"/>
</dbReference>
<evidence type="ECO:0000256" key="1">
    <source>
        <dbReference type="SAM" id="MobiDB-lite"/>
    </source>
</evidence>
<evidence type="ECO:0000313" key="4">
    <source>
        <dbReference type="Proteomes" id="UP000005204"/>
    </source>
</evidence>
<dbReference type="RefSeq" id="XP_012546571.1">
    <property type="nucleotide sequence ID" value="XM_012691117.4"/>
</dbReference>
<dbReference type="KEGG" id="bmor:101738253"/>
<keyword evidence="4" id="KW-1185">Reference proteome</keyword>
<reference evidence="4" key="1">
    <citation type="journal article" date="2008" name="Insect Biochem. Mol. Biol.">
        <title>The genome of a lepidopteran model insect, the silkworm Bombyx mori.</title>
        <authorList>
            <consortium name="International Silkworm Genome Consortium"/>
        </authorList>
    </citation>
    <scope>NUCLEOTIDE SEQUENCE [LARGE SCALE GENOMIC DNA]</scope>
    <source>
        <strain evidence="4">p50T</strain>
    </source>
</reference>
<dbReference type="Proteomes" id="UP000005204">
    <property type="component" value="Unassembled WGS sequence"/>
</dbReference>
<feature type="domain" description="C2H2-type" evidence="2">
    <location>
        <begin position="275"/>
        <end position="295"/>
    </location>
</feature>
<proteinExistence type="predicted"/>
<organism evidence="3 4">
    <name type="scientific">Bombyx mori</name>
    <name type="common">Silk moth</name>
    <dbReference type="NCBI Taxonomy" id="7091"/>
    <lineage>
        <taxon>Eukaryota</taxon>
        <taxon>Metazoa</taxon>
        <taxon>Ecdysozoa</taxon>
        <taxon>Arthropoda</taxon>
        <taxon>Hexapoda</taxon>
        <taxon>Insecta</taxon>
        <taxon>Pterygota</taxon>
        <taxon>Neoptera</taxon>
        <taxon>Endopterygota</taxon>
        <taxon>Lepidoptera</taxon>
        <taxon>Glossata</taxon>
        <taxon>Ditrysia</taxon>
        <taxon>Bombycoidea</taxon>
        <taxon>Bombycidae</taxon>
        <taxon>Bombycinae</taxon>
        <taxon>Bombyx</taxon>
    </lineage>
</organism>
<dbReference type="SMART" id="SM00355">
    <property type="entry name" value="ZnF_C2H2"/>
    <property type="match status" value="3"/>
</dbReference>
<reference evidence="3" key="2">
    <citation type="submission" date="2022-06" db="UniProtKB">
        <authorList>
            <consortium name="EnsemblMetazoa"/>
        </authorList>
    </citation>
    <scope>IDENTIFICATION</scope>
    <source>
        <strain evidence="3">p50T (Dazao)</strain>
    </source>
</reference>
<protein>
    <recommendedName>
        <fullName evidence="2">C2H2-type domain-containing protein</fullName>
    </recommendedName>
</protein>
<name>A0A8R2C6H7_BOMMO</name>
<evidence type="ECO:0000259" key="2">
    <source>
        <dbReference type="PROSITE" id="PS00028"/>
    </source>
</evidence>
<dbReference type="AlphaFoldDB" id="A0A8R2C6H7"/>
<dbReference type="PROSITE" id="PS00028">
    <property type="entry name" value="ZINC_FINGER_C2H2_1"/>
    <property type="match status" value="1"/>
</dbReference>
<accession>A0A8R2C6H7</accession>
<feature type="region of interest" description="Disordered" evidence="1">
    <location>
        <begin position="110"/>
        <end position="142"/>
    </location>
</feature>
<dbReference type="Gene3D" id="3.30.160.60">
    <property type="entry name" value="Classic Zinc Finger"/>
    <property type="match status" value="1"/>
</dbReference>
<evidence type="ECO:0000313" key="3">
    <source>
        <dbReference type="EnsemblMetazoa" id="XP_012546571.1"/>
    </source>
</evidence>
<dbReference type="EnsemblMetazoa" id="XM_012691117.3">
    <property type="protein sequence ID" value="XP_012546571.1"/>
    <property type="gene ID" value="LOC101738253"/>
</dbReference>
<sequence>MAMNVIWTKDKLHKIFSAESISANVEASRGCRPTLARCRLCDGDELLRAFGDSCSWDGDLTYAQLLRDCFDVEVKSLNWLLCEGCVIRLRNADRMKALVQAALDNTLTEATSNPSTRTLKKQNATNGQPTKRTNVNIGKKEPRKQRQCCQRYKRKHLICSVCGQKYFMIVNMDDEKVFTCSRCKKEGGRSSLCKRCDILVPSKMMKAHLELHVEADLRGKSRLRIQPKKAAQIRAANPKARALDKYECLQCLKRHKDVREYLNHMRIAHKVYTICKVCGRDMKTKFFLDKHLSAHQGNACRH</sequence>